<keyword evidence="2" id="KW-1185">Reference proteome</keyword>
<protein>
    <submittedName>
        <fullName evidence="1">Uncharacterized protein</fullName>
    </submittedName>
</protein>
<dbReference type="AlphaFoldDB" id="A0A7J7XZF1"/>
<sequence>MGFIPSSSKACWTPRGDCLFCQTMWALGQLCAWIHLHLPGPLSYEQSEAMSVILLICVFPRFPFSEGHRSVNNGKTEQHMEMSLLLSLKVWASCPTPLPPCAWTLWPVAKQTLIKRTVFDP</sequence>
<dbReference type="EMBL" id="JABWUV010000005">
    <property type="protein sequence ID" value="KAF6355117.1"/>
    <property type="molecule type" value="Genomic_DNA"/>
</dbReference>
<reference evidence="1 2" key="1">
    <citation type="journal article" date="2020" name="Nature">
        <title>Six reference-quality genomes reveal evolution of bat adaptations.</title>
        <authorList>
            <person name="Jebb D."/>
            <person name="Huang Z."/>
            <person name="Pippel M."/>
            <person name="Hughes G.M."/>
            <person name="Lavrichenko K."/>
            <person name="Devanna P."/>
            <person name="Winkler S."/>
            <person name="Jermiin L.S."/>
            <person name="Skirmuntt E.C."/>
            <person name="Katzourakis A."/>
            <person name="Burkitt-Gray L."/>
            <person name="Ray D.A."/>
            <person name="Sullivan K.A.M."/>
            <person name="Roscito J.G."/>
            <person name="Kirilenko B.M."/>
            <person name="Davalos L.M."/>
            <person name="Corthals A.P."/>
            <person name="Power M.L."/>
            <person name="Jones G."/>
            <person name="Ransome R.D."/>
            <person name="Dechmann D.K.N."/>
            <person name="Locatelli A.G."/>
            <person name="Puechmaille S.J."/>
            <person name="Fedrigo O."/>
            <person name="Jarvis E.D."/>
            <person name="Hiller M."/>
            <person name="Vernes S.C."/>
            <person name="Myers E.W."/>
            <person name="Teeling E.C."/>
        </authorList>
    </citation>
    <scope>NUCLEOTIDE SEQUENCE [LARGE SCALE GENOMIC DNA]</scope>
    <source>
        <strain evidence="1">MMyoMyo1</strain>
        <tissue evidence="1">Flight muscle</tissue>
    </source>
</reference>
<evidence type="ECO:0000313" key="2">
    <source>
        <dbReference type="Proteomes" id="UP000527355"/>
    </source>
</evidence>
<comment type="caution">
    <text evidence="1">The sequence shown here is derived from an EMBL/GenBank/DDBJ whole genome shotgun (WGS) entry which is preliminary data.</text>
</comment>
<gene>
    <name evidence="1" type="ORF">mMyoMyo1_011317</name>
</gene>
<name>A0A7J7XZF1_MYOMY</name>
<proteinExistence type="predicted"/>
<dbReference type="Proteomes" id="UP000527355">
    <property type="component" value="Unassembled WGS sequence"/>
</dbReference>
<organism evidence="1 2">
    <name type="scientific">Myotis myotis</name>
    <name type="common">Greater mouse-eared bat</name>
    <name type="synonym">Vespertilio myotis</name>
    <dbReference type="NCBI Taxonomy" id="51298"/>
    <lineage>
        <taxon>Eukaryota</taxon>
        <taxon>Metazoa</taxon>
        <taxon>Chordata</taxon>
        <taxon>Craniata</taxon>
        <taxon>Vertebrata</taxon>
        <taxon>Euteleostomi</taxon>
        <taxon>Mammalia</taxon>
        <taxon>Eutheria</taxon>
        <taxon>Laurasiatheria</taxon>
        <taxon>Chiroptera</taxon>
        <taxon>Yangochiroptera</taxon>
        <taxon>Vespertilionidae</taxon>
        <taxon>Myotis</taxon>
    </lineage>
</organism>
<accession>A0A7J7XZF1</accession>
<evidence type="ECO:0000313" key="1">
    <source>
        <dbReference type="EMBL" id="KAF6355117.1"/>
    </source>
</evidence>